<sequence length="249" mass="28052">MTDQLYHDQHLAQFYDLDNSWGKDFDQYLRWAATAHSILDIGCGTGVLCTRMADTYPEKQVTGLDVAPAMLHIAQARPGGDKVNWLLADGRSFAAGQSFDMILLGGHAFQTFLSQEDRIAMLRHTASCLTKEGRLFFDSRNPAAQDWLTWGPADSLRELQHPQLGKTTAWNDYQWENGIVTYGTYYRVAATGIQYAASSDIAFPELKTIEEALDQAGLETVQLWGSWDMTAYTPQSEEMIFEVRHKTNL</sequence>
<evidence type="ECO:0000259" key="2">
    <source>
        <dbReference type="Pfam" id="PF13649"/>
    </source>
</evidence>
<keyword evidence="1 3" id="KW-0808">Transferase</keyword>
<dbReference type="EMBL" id="JABBGC010000003">
    <property type="protein sequence ID" value="NML40258.1"/>
    <property type="molecule type" value="Genomic_DNA"/>
</dbReference>
<feature type="domain" description="Methyltransferase" evidence="2">
    <location>
        <begin position="38"/>
        <end position="133"/>
    </location>
</feature>
<dbReference type="Pfam" id="PF13649">
    <property type="entry name" value="Methyltransf_25"/>
    <property type="match status" value="1"/>
</dbReference>
<dbReference type="GO" id="GO:0032259">
    <property type="term" value="P:methylation"/>
    <property type="evidence" value="ECO:0007669"/>
    <property type="project" value="UniProtKB-KW"/>
</dbReference>
<comment type="caution">
    <text evidence="3">The sequence shown here is derived from an EMBL/GenBank/DDBJ whole genome shotgun (WGS) entry which is preliminary data.</text>
</comment>
<reference evidence="3 4" key="1">
    <citation type="submission" date="2020-04" db="EMBL/GenBank/DDBJ databases">
        <title>Chitinophaga sp. G-6-1-13 sp. nov., isolated from soil.</title>
        <authorList>
            <person name="Dahal R.H."/>
            <person name="Chaudhary D.K."/>
        </authorList>
    </citation>
    <scope>NUCLEOTIDE SEQUENCE [LARGE SCALE GENOMIC DNA]</scope>
    <source>
        <strain evidence="3 4">G-6-1-13</strain>
    </source>
</reference>
<evidence type="ECO:0000313" key="4">
    <source>
        <dbReference type="Proteomes" id="UP000583266"/>
    </source>
</evidence>
<dbReference type="GO" id="GO:0008168">
    <property type="term" value="F:methyltransferase activity"/>
    <property type="evidence" value="ECO:0007669"/>
    <property type="project" value="UniProtKB-KW"/>
</dbReference>
<dbReference type="RefSeq" id="WP_169227368.1">
    <property type="nucleotide sequence ID" value="NZ_JABBGC010000003.1"/>
</dbReference>
<dbReference type="Proteomes" id="UP000583266">
    <property type="component" value="Unassembled WGS sequence"/>
</dbReference>
<evidence type="ECO:0000256" key="1">
    <source>
        <dbReference type="ARBA" id="ARBA00022679"/>
    </source>
</evidence>
<keyword evidence="3" id="KW-0489">Methyltransferase</keyword>
<accession>A0A848GX78</accession>
<proteinExistence type="predicted"/>
<dbReference type="InterPro" id="IPR029063">
    <property type="entry name" value="SAM-dependent_MTases_sf"/>
</dbReference>
<dbReference type="InterPro" id="IPR041698">
    <property type="entry name" value="Methyltransf_25"/>
</dbReference>
<organism evidence="3 4">
    <name type="scientific">Chitinophaga fulva</name>
    <dbReference type="NCBI Taxonomy" id="2728842"/>
    <lineage>
        <taxon>Bacteria</taxon>
        <taxon>Pseudomonadati</taxon>
        <taxon>Bacteroidota</taxon>
        <taxon>Chitinophagia</taxon>
        <taxon>Chitinophagales</taxon>
        <taxon>Chitinophagaceae</taxon>
        <taxon>Chitinophaga</taxon>
    </lineage>
</organism>
<dbReference type="Gene3D" id="3.40.50.150">
    <property type="entry name" value="Vaccinia Virus protein VP39"/>
    <property type="match status" value="1"/>
</dbReference>
<dbReference type="CDD" id="cd02440">
    <property type="entry name" value="AdoMet_MTases"/>
    <property type="match status" value="1"/>
</dbReference>
<dbReference type="SUPFAM" id="SSF53335">
    <property type="entry name" value="S-adenosyl-L-methionine-dependent methyltransferases"/>
    <property type="match status" value="1"/>
</dbReference>
<gene>
    <name evidence="3" type="ORF">HHL17_23865</name>
</gene>
<evidence type="ECO:0000313" key="3">
    <source>
        <dbReference type="EMBL" id="NML40258.1"/>
    </source>
</evidence>
<protein>
    <submittedName>
        <fullName evidence="3">Class I SAM-dependent methyltransferase</fullName>
    </submittedName>
</protein>
<dbReference type="AlphaFoldDB" id="A0A848GX78"/>
<dbReference type="PANTHER" id="PTHR43861">
    <property type="entry name" value="TRANS-ACONITATE 2-METHYLTRANSFERASE-RELATED"/>
    <property type="match status" value="1"/>
</dbReference>
<keyword evidence="4" id="KW-1185">Reference proteome</keyword>
<name>A0A848GX78_9BACT</name>